<proteinExistence type="predicted"/>
<protein>
    <recommendedName>
        <fullName evidence="4">TIGR04086 family membrane protein</fullName>
    </recommendedName>
</protein>
<evidence type="ECO:0000313" key="3">
    <source>
        <dbReference type="Proteomes" id="UP000264883"/>
    </source>
</evidence>
<sequence>MEWENYFKSIFKGLIFALMATFLVTAILSFIMNSITLPDGLFNIIYVVISSLALLIGTVAAVKNYGSKGWIIGLSVGCIFYISLYFIGILFGAEASLTVYDFIKFALCLLIGAFSGMLGVNL</sequence>
<keyword evidence="3" id="KW-1185">Reference proteome</keyword>
<evidence type="ECO:0000313" key="2">
    <source>
        <dbReference type="EMBL" id="ASW42552.1"/>
    </source>
</evidence>
<feature type="transmembrane region" description="Helical" evidence="1">
    <location>
        <begin position="44"/>
        <end position="62"/>
    </location>
</feature>
<keyword evidence="1" id="KW-0472">Membrane</keyword>
<dbReference type="AlphaFoldDB" id="A0A343JAJ4"/>
<organism evidence="2 3">
    <name type="scientific">Clostridium isatidis</name>
    <dbReference type="NCBI Taxonomy" id="182773"/>
    <lineage>
        <taxon>Bacteria</taxon>
        <taxon>Bacillati</taxon>
        <taxon>Bacillota</taxon>
        <taxon>Clostridia</taxon>
        <taxon>Eubacteriales</taxon>
        <taxon>Clostridiaceae</taxon>
        <taxon>Clostridium</taxon>
    </lineage>
</organism>
<dbReference type="EMBL" id="CP016786">
    <property type="protein sequence ID" value="ASW42552.1"/>
    <property type="molecule type" value="Genomic_DNA"/>
</dbReference>
<keyword evidence="1" id="KW-0812">Transmembrane</keyword>
<feature type="transmembrane region" description="Helical" evidence="1">
    <location>
        <begin position="102"/>
        <end position="120"/>
    </location>
</feature>
<dbReference type="Pfam" id="PF12670">
    <property type="entry name" value="DUF3792"/>
    <property type="match status" value="1"/>
</dbReference>
<dbReference type="KEGG" id="cia:BEN51_03385"/>
<reference evidence="2 3" key="1">
    <citation type="submission" date="2016-08" db="EMBL/GenBank/DDBJ databases">
        <title>Complete Genome Sequence Of The Indigo Reducing Clostridium isatidis DSM15098.</title>
        <authorList>
            <person name="Little G.T."/>
            <person name="Minton N.P."/>
        </authorList>
    </citation>
    <scope>NUCLEOTIDE SEQUENCE [LARGE SCALE GENOMIC DNA]</scope>
    <source>
        <strain evidence="2 3">DSM 15098</strain>
    </source>
</reference>
<dbReference type="NCBIfam" id="TIGR04086">
    <property type="entry name" value="TIGR04086_membr"/>
    <property type="match status" value="1"/>
</dbReference>
<gene>
    <name evidence="2" type="ORF">BEN51_03385</name>
</gene>
<name>A0A343JAJ4_9CLOT</name>
<dbReference type="InterPro" id="IPR023804">
    <property type="entry name" value="DUF3792_TM"/>
</dbReference>
<feature type="transmembrane region" description="Helical" evidence="1">
    <location>
        <begin position="69"/>
        <end position="90"/>
    </location>
</feature>
<dbReference type="RefSeq" id="WP_119864691.1">
    <property type="nucleotide sequence ID" value="NZ_CP016786.1"/>
</dbReference>
<dbReference type="Proteomes" id="UP000264883">
    <property type="component" value="Chromosome"/>
</dbReference>
<keyword evidence="1" id="KW-1133">Transmembrane helix</keyword>
<evidence type="ECO:0008006" key="4">
    <source>
        <dbReference type="Google" id="ProtNLM"/>
    </source>
</evidence>
<evidence type="ECO:0000256" key="1">
    <source>
        <dbReference type="SAM" id="Phobius"/>
    </source>
</evidence>
<accession>A0A343JAJ4</accession>
<feature type="transmembrane region" description="Helical" evidence="1">
    <location>
        <begin position="12"/>
        <end position="32"/>
    </location>
</feature>
<dbReference type="OrthoDB" id="2086722at2"/>